<dbReference type="GO" id="GO:0005524">
    <property type="term" value="F:ATP binding"/>
    <property type="evidence" value="ECO:0007669"/>
    <property type="project" value="UniProtKB-KW"/>
</dbReference>
<dbReference type="InterPro" id="IPR006474">
    <property type="entry name" value="Helicase_Cas3_CRISPR-ass_core"/>
</dbReference>
<feature type="domain" description="HD Cas3-type" evidence="12">
    <location>
        <begin position="37"/>
        <end position="270"/>
    </location>
</feature>
<protein>
    <submittedName>
        <fullName evidence="13">CRISPR-associated helicase Cas3</fullName>
    </submittedName>
</protein>
<dbReference type="SUPFAM" id="SSF52540">
    <property type="entry name" value="P-loop containing nucleoside triphosphate hydrolases"/>
    <property type="match status" value="1"/>
</dbReference>
<dbReference type="InterPro" id="IPR054712">
    <property type="entry name" value="Cas3-like_dom"/>
</dbReference>
<organism evidence="13 14">
    <name type="scientific">Candidatus Carbonibacillus altaicus</name>
    <dbReference type="NCBI Taxonomy" id="2163959"/>
    <lineage>
        <taxon>Bacteria</taxon>
        <taxon>Bacillati</taxon>
        <taxon>Bacillota</taxon>
        <taxon>Bacilli</taxon>
        <taxon>Bacillales</taxon>
        <taxon>Candidatus Carbonibacillus</taxon>
    </lineage>
</organism>
<evidence type="ECO:0000259" key="10">
    <source>
        <dbReference type="PROSITE" id="PS51192"/>
    </source>
</evidence>
<evidence type="ECO:0000256" key="8">
    <source>
        <dbReference type="ARBA" id="ARBA00022840"/>
    </source>
</evidence>
<keyword evidence="3" id="KW-0540">Nuclease</keyword>
<dbReference type="PANTHER" id="PTHR47963">
    <property type="entry name" value="DEAD-BOX ATP-DEPENDENT RNA HELICASE 47, MITOCHONDRIAL"/>
    <property type="match status" value="1"/>
</dbReference>
<name>A0A2R6XZB1_9BACL</name>
<dbReference type="InterPro" id="IPR027417">
    <property type="entry name" value="P-loop_NTPase"/>
</dbReference>
<dbReference type="InterPro" id="IPR001650">
    <property type="entry name" value="Helicase_C-like"/>
</dbReference>
<keyword evidence="8" id="KW-0067">ATP-binding</keyword>
<evidence type="ECO:0000313" key="13">
    <source>
        <dbReference type="EMBL" id="PTQ55752.1"/>
    </source>
</evidence>
<dbReference type="GO" id="GO:0004518">
    <property type="term" value="F:nuclease activity"/>
    <property type="evidence" value="ECO:0007669"/>
    <property type="project" value="UniProtKB-KW"/>
</dbReference>
<dbReference type="NCBIfam" id="TIGR01587">
    <property type="entry name" value="cas3_core"/>
    <property type="match status" value="1"/>
</dbReference>
<comment type="similarity">
    <text evidence="2">In the central section; belongs to the CRISPR-associated helicase Cas3 family.</text>
</comment>
<accession>A0A2R6XZB1</accession>
<evidence type="ECO:0000313" key="14">
    <source>
        <dbReference type="Proteomes" id="UP000244338"/>
    </source>
</evidence>
<evidence type="ECO:0000256" key="4">
    <source>
        <dbReference type="ARBA" id="ARBA00022723"/>
    </source>
</evidence>
<dbReference type="InterPro" id="IPR011545">
    <property type="entry name" value="DEAD/DEAH_box_helicase_dom"/>
</dbReference>
<feature type="domain" description="Helicase ATP-binding" evidence="10">
    <location>
        <begin position="313"/>
        <end position="493"/>
    </location>
</feature>
<dbReference type="GO" id="GO:0051607">
    <property type="term" value="P:defense response to virus"/>
    <property type="evidence" value="ECO:0007669"/>
    <property type="project" value="UniProtKB-KW"/>
</dbReference>
<dbReference type="SMART" id="SM00490">
    <property type="entry name" value="HELICc"/>
    <property type="match status" value="1"/>
</dbReference>
<evidence type="ECO:0000256" key="5">
    <source>
        <dbReference type="ARBA" id="ARBA00022741"/>
    </source>
</evidence>
<evidence type="ECO:0000259" key="11">
    <source>
        <dbReference type="PROSITE" id="PS51194"/>
    </source>
</evidence>
<gene>
    <name evidence="13" type="ORF">BSOLF_1507</name>
</gene>
<evidence type="ECO:0000259" key="12">
    <source>
        <dbReference type="PROSITE" id="PS51643"/>
    </source>
</evidence>
<dbReference type="SMART" id="SM00487">
    <property type="entry name" value="DEXDc"/>
    <property type="match status" value="1"/>
</dbReference>
<dbReference type="InterPro" id="IPR014001">
    <property type="entry name" value="Helicase_ATP-bd"/>
</dbReference>
<dbReference type="PANTHER" id="PTHR47963:SF9">
    <property type="entry name" value="CRISPR-ASSOCIATED ENDONUCLEASE_HELICASE CAS3"/>
    <property type="match status" value="1"/>
</dbReference>
<dbReference type="NCBIfam" id="TIGR01596">
    <property type="entry name" value="cas3_HD"/>
    <property type="match status" value="1"/>
</dbReference>
<dbReference type="Proteomes" id="UP000244338">
    <property type="component" value="Unassembled WGS sequence"/>
</dbReference>
<dbReference type="CDD" id="cd09641">
    <property type="entry name" value="Cas3''_I"/>
    <property type="match status" value="1"/>
</dbReference>
<dbReference type="Pfam" id="PF18019">
    <property type="entry name" value="Cas3_HD"/>
    <property type="match status" value="1"/>
</dbReference>
<keyword evidence="6" id="KW-0378">Hydrolase</keyword>
<comment type="caution">
    <text evidence="13">The sequence shown here is derived from an EMBL/GenBank/DDBJ whole genome shotgun (WGS) entry which is preliminary data.</text>
</comment>
<evidence type="ECO:0000256" key="6">
    <source>
        <dbReference type="ARBA" id="ARBA00022801"/>
    </source>
</evidence>
<sequence length="813" mass="92181">MDDRRIDFEMGADRVDRQIADGGPAALTSGPCGGGLLAKPDVPLLDHLAAVLDLGEQLVKRHDFFRSNFKSKALALRALLACALHDIGKATVDFQQKMCRIRKGTGPGSGSNYPHALAALPFVLAAELLLEWSPLTTLADDPEARASVGTEPTVKGLPEMPATAAVLAHHSPLHGDLFLKFDVPRYEEGSEAVFRAIWTRLGETARRLGIGPLPDADDVLRLAQKWMKSDLSKLLHGFFNESTRLIDVLKGSSPRRFAAVMTVLHLADWLASAGVKSIEHLYLKEGSEKLERALRHRLKVQGKSLVWRGFQVDAGRAAAADFWLRAPTGTGKTEALLRWAGDAERIIYLLPTQATVNAMWRRLRDIYGPEAVGLAHGRASYMLRKSAIEENVDDRTEDVRLLSRVFARPVTVATLDQWLLAHLHGRHWEERRFLSQEAAIVLDEIHAFEPFTLGLLRAALERERPRRIAFASATLPQALIERFREIVPSERLIEAETELWKRRRHRFELRPGSLVERMDEIVDVARTGRAVLVVANTVEEAQRLYRALKEEYRWPKLHLYHARFTFRDRERREQSVAHPEPGTIFVATQVVEVSLDISYDVLMTDLAPVDALVQRMGRVNRAGNLPPAPVVIYEDGSTIARGRIYDKEVLDLSRSILKNLPAEPTDRDWLDANEEVYRTYLESRTWQDAFREGQENLKWIQDILGTFTIDLSDEEMLRRFVTRSGAMSVDVIPHRYVDDAIRLIEQGDRWKLVEFQVPVRIQWLHAYRGEFEYYASLDMLVTRLPYDDELGLLSRPLADEWGINGSVEPLIFS</sequence>
<dbReference type="InterPro" id="IPR050547">
    <property type="entry name" value="DEAD_box_RNA_helicases"/>
</dbReference>
<dbReference type="Gene3D" id="1.10.3210.30">
    <property type="match status" value="1"/>
</dbReference>
<dbReference type="PROSITE" id="PS51194">
    <property type="entry name" value="HELICASE_CTER"/>
    <property type="match status" value="1"/>
</dbReference>
<dbReference type="PROSITE" id="PS51192">
    <property type="entry name" value="HELICASE_ATP_BIND_1"/>
    <property type="match status" value="1"/>
</dbReference>
<keyword evidence="7" id="KW-0347">Helicase</keyword>
<dbReference type="GO" id="GO:0003724">
    <property type="term" value="F:RNA helicase activity"/>
    <property type="evidence" value="ECO:0007669"/>
    <property type="project" value="TreeGrafter"/>
</dbReference>
<keyword evidence="9" id="KW-0051">Antiviral defense</keyword>
<comment type="similarity">
    <text evidence="1">In the N-terminal section; belongs to the CRISPR-associated nuclease Cas3-HD family.</text>
</comment>
<proteinExistence type="inferred from homology"/>
<dbReference type="InterPro" id="IPR006483">
    <property type="entry name" value="CRISPR-assoc_Cas3_HD"/>
</dbReference>
<keyword evidence="4" id="KW-0479">Metal-binding</keyword>
<dbReference type="GO" id="GO:0003723">
    <property type="term" value="F:RNA binding"/>
    <property type="evidence" value="ECO:0007669"/>
    <property type="project" value="TreeGrafter"/>
</dbReference>
<feature type="domain" description="Helicase C-terminal" evidence="11">
    <location>
        <begin position="517"/>
        <end position="668"/>
    </location>
</feature>
<evidence type="ECO:0000256" key="3">
    <source>
        <dbReference type="ARBA" id="ARBA00022722"/>
    </source>
</evidence>
<reference evidence="14" key="1">
    <citation type="journal article" date="2018" name="Sci. Rep.">
        <title>Lignite coal burning seam in the remote Altai Mountains harbors a hydrogen-driven thermophilic microbial community.</title>
        <authorList>
            <person name="Kadnikov V.V."/>
            <person name="Mardanov A.V."/>
            <person name="Ivasenko D.A."/>
            <person name="Antsiferov D.V."/>
            <person name="Beletsky A.V."/>
            <person name="Karnachuk O.V."/>
            <person name="Ravin N.V."/>
        </authorList>
    </citation>
    <scope>NUCLEOTIDE SEQUENCE [LARGE SCALE GENOMIC DNA]</scope>
</reference>
<evidence type="ECO:0000256" key="7">
    <source>
        <dbReference type="ARBA" id="ARBA00022806"/>
    </source>
</evidence>
<dbReference type="Gene3D" id="3.40.50.300">
    <property type="entry name" value="P-loop containing nucleotide triphosphate hydrolases"/>
    <property type="match status" value="2"/>
</dbReference>
<dbReference type="Pfam" id="PF00270">
    <property type="entry name" value="DEAD"/>
    <property type="match status" value="1"/>
</dbReference>
<dbReference type="GO" id="GO:0046872">
    <property type="term" value="F:metal ion binding"/>
    <property type="evidence" value="ECO:0007669"/>
    <property type="project" value="UniProtKB-KW"/>
</dbReference>
<dbReference type="GO" id="GO:0016787">
    <property type="term" value="F:hydrolase activity"/>
    <property type="evidence" value="ECO:0007669"/>
    <property type="project" value="UniProtKB-KW"/>
</dbReference>
<evidence type="ECO:0000256" key="1">
    <source>
        <dbReference type="ARBA" id="ARBA00006847"/>
    </source>
</evidence>
<evidence type="ECO:0000256" key="2">
    <source>
        <dbReference type="ARBA" id="ARBA00009046"/>
    </source>
</evidence>
<dbReference type="EMBL" id="PEBX01000077">
    <property type="protein sequence ID" value="PTQ55752.1"/>
    <property type="molecule type" value="Genomic_DNA"/>
</dbReference>
<dbReference type="Pfam" id="PF22590">
    <property type="entry name" value="Cas3-like_C_2"/>
    <property type="match status" value="1"/>
</dbReference>
<dbReference type="PROSITE" id="PS51643">
    <property type="entry name" value="HD_CAS3"/>
    <property type="match status" value="1"/>
</dbReference>
<evidence type="ECO:0000256" key="9">
    <source>
        <dbReference type="ARBA" id="ARBA00023118"/>
    </source>
</evidence>
<keyword evidence="5" id="KW-0547">Nucleotide-binding</keyword>
<dbReference type="InterPro" id="IPR038257">
    <property type="entry name" value="CRISPR-assoc_Cas3_HD_sf"/>
</dbReference>
<dbReference type="AlphaFoldDB" id="A0A2R6XZB1"/>